<proteinExistence type="predicted"/>
<feature type="compositionally biased region" description="Polar residues" evidence="5">
    <location>
        <begin position="522"/>
        <end position="540"/>
    </location>
</feature>
<dbReference type="PANTHER" id="PTHR23167:SF87">
    <property type="entry name" value="MICAL-LIKE PROTEIN 2"/>
    <property type="match status" value="1"/>
</dbReference>
<feature type="region of interest" description="Disordered" evidence="5">
    <location>
        <begin position="695"/>
        <end position="733"/>
    </location>
</feature>
<feature type="domain" description="LIM zinc-binding" evidence="6">
    <location>
        <begin position="107"/>
        <end position="169"/>
    </location>
</feature>
<dbReference type="SMART" id="SM00132">
    <property type="entry name" value="LIM"/>
    <property type="match status" value="1"/>
</dbReference>
<feature type="compositionally biased region" description="Polar residues" evidence="5">
    <location>
        <begin position="411"/>
        <end position="446"/>
    </location>
</feature>
<keyword evidence="2 4" id="KW-0862">Zinc</keyword>
<dbReference type="GO" id="GO:0046872">
    <property type="term" value="F:metal ion binding"/>
    <property type="evidence" value="ECO:0007669"/>
    <property type="project" value="UniProtKB-KW"/>
</dbReference>
<dbReference type="OrthoDB" id="10017054at2759"/>
<dbReference type="SUPFAM" id="SSF47576">
    <property type="entry name" value="Calponin-homology domain, CH-domain"/>
    <property type="match status" value="1"/>
</dbReference>
<feature type="compositionally biased region" description="Low complexity" evidence="5">
    <location>
        <begin position="194"/>
        <end position="207"/>
    </location>
</feature>
<feature type="region of interest" description="Disordered" evidence="5">
    <location>
        <begin position="644"/>
        <end position="664"/>
    </location>
</feature>
<dbReference type="Proteomes" id="UP000770717">
    <property type="component" value="Unassembled WGS sequence"/>
</dbReference>
<name>A0A8J6EWG2_ELECQ</name>
<feature type="region of interest" description="Disordered" evidence="5">
    <location>
        <begin position="194"/>
        <end position="234"/>
    </location>
</feature>
<keyword evidence="1 4" id="KW-0479">Metal-binding</keyword>
<dbReference type="Gene3D" id="1.10.418.10">
    <property type="entry name" value="Calponin-like domain"/>
    <property type="match status" value="1"/>
</dbReference>
<dbReference type="EMBL" id="WNTK01000010">
    <property type="protein sequence ID" value="KAG9476967.1"/>
    <property type="molecule type" value="Genomic_DNA"/>
</dbReference>
<feature type="compositionally biased region" description="Polar residues" evidence="5">
    <location>
        <begin position="721"/>
        <end position="733"/>
    </location>
</feature>
<gene>
    <name evidence="7" type="ORF">GDO78_002382</name>
</gene>
<evidence type="ECO:0000256" key="2">
    <source>
        <dbReference type="ARBA" id="ARBA00022833"/>
    </source>
</evidence>
<dbReference type="PROSITE" id="PS50023">
    <property type="entry name" value="LIM_DOMAIN_2"/>
    <property type="match status" value="1"/>
</dbReference>
<organism evidence="7 8">
    <name type="scientific">Eleutherodactylus coqui</name>
    <name type="common">Puerto Rican coqui</name>
    <dbReference type="NCBI Taxonomy" id="57060"/>
    <lineage>
        <taxon>Eukaryota</taxon>
        <taxon>Metazoa</taxon>
        <taxon>Chordata</taxon>
        <taxon>Craniata</taxon>
        <taxon>Vertebrata</taxon>
        <taxon>Euteleostomi</taxon>
        <taxon>Amphibia</taxon>
        <taxon>Batrachia</taxon>
        <taxon>Anura</taxon>
        <taxon>Neobatrachia</taxon>
        <taxon>Hyloidea</taxon>
        <taxon>Eleutherodactylidae</taxon>
        <taxon>Eleutherodactylinae</taxon>
        <taxon>Eleutherodactylus</taxon>
        <taxon>Eleutherodactylus</taxon>
    </lineage>
</organism>
<feature type="region of interest" description="Disordered" evidence="5">
    <location>
        <begin position="287"/>
        <end position="397"/>
    </location>
</feature>
<protein>
    <recommendedName>
        <fullName evidence="6">LIM zinc-binding domain-containing protein</fullName>
    </recommendedName>
</protein>
<dbReference type="Pfam" id="PF00412">
    <property type="entry name" value="LIM"/>
    <property type="match status" value="1"/>
</dbReference>
<comment type="caution">
    <text evidence="7">The sequence shown here is derived from an EMBL/GenBank/DDBJ whole genome shotgun (WGS) entry which is preliminary data.</text>
</comment>
<feature type="compositionally biased region" description="Basic and acidic residues" evidence="5">
    <location>
        <begin position="508"/>
        <end position="517"/>
    </location>
</feature>
<evidence type="ECO:0000313" key="8">
    <source>
        <dbReference type="Proteomes" id="UP000770717"/>
    </source>
</evidence>
<dbReference type="Gene3D" id="2.10.110.10">
    <property type="entry name" value="Cysteine Rich Protein"/>
    <property type="match status" value="1"/>
</dbReference>
<dbReference type="AlphaFoldDB" id="A0A8J6EWG2"/>
<feature type="compositionally biased region" description="Polar residues" evidence="5">
    <location>
        <begin position="208"/>
        <end position="234"/>
    </location>
</feature>
<accession>A0A8J6EWG2</accession>
<evidence type="ECO:0000256" key="3">
    <source>
        <dbReference type="ARBA" id="ARBA00023038"/>
    </source>
</evidence>
<dbReference type="SUPFAM" id="SSF57716">
    <property type="entry name" value="Glucocorticoid receptor-like (DNA-binding domain)"/>
    <property type="match status" value="1"/>
</dbReference>
<evidence type="ECO:0000256" key="4">
    <source>
        <dbReference type="PROSITE-ProRule" id="PRU00125"/>
    </source>
</evidence>
<evidence type="ECO:0000256" key="1">
    <source>
        <dbReference type="ARBA" id="ARBA00022723"/>
    </source>
</evidence>
<keyword evidence="8" id="KW-1185">Reference proteome</keyword>
<sequence>RVAEEQLGIPALLDAEDMVKLKVPDRLSILTYVSQYYNYFHGRSPIGGVAAVKRPPPDTTEEPAGKKLTNHVPQRTPQPLQKSSPAVENAPVRAGIRELNPNSMVSSNCSICNKHVHLVQRHMADGKLYHRNCFRCKQCSRTLQTGSYKIGDHPGTLVCTNQHCNSPPPTSTSISSTGPYAPVVSSLPNGPYTSVVSSSGISRSNPVATSQPSSSPISRTWQNTTSPSVPVTTNRITTGFANKNTTDVSRTTGQESGYKSTSTVQSTIIKDVPTSSTKHESTNRIAVGFYGNPESSGNASSPFGPNKDRMASNMSNSPTTSYLQASKGNKDISHSSLFQSNSPRDAQKDLGQTGQPTKMTGVSGNVITVSSLSTGKWPSSAAKDETKEPNAASKPWVSTAAKNKEARDKFFQSSLVSEPTTNQSSTGRDSPKISVSTSGPGRSVATNVAPKTLETNTEKDKARNFLVKNLPGPGSPKFSRPAETIIIVSTPKRLPDPQPNTTFSTSKAEPEKPVPKERKSKVTTIVSTPEPPKSTSQISISKGYGAPSSDKSPLPAPRTQPAQPSVLSPDRLQKVDEPSAKTSNSGNKVAKSEAPEDWRSMLKSVDKKPSVQRTVHEPKAATKDPESTTTPKIQTTIHIITPSPVEKDNKPVQPAAPTTTPSPIVTEPAKVAAAKKKLLVAKTDLLMDWPKPEQKWQDNSVTHNPEVPSWRSHGSPDKVSWPNSVTDKTSTNNLPDALRMPCADLKLQHVPFFIVDVAPFIFMGDENASVITRKPLKNPFYPV</sequence>
<evidence type="ECO:0000259" key="6">
    <source>
        <dbReference type="PROSITE" id="PS50023"/>
    </source>
</evidence>
<reference evidence="7" key="1">
    <citation type="thesis" date="2020" institute="ProQuest LLC" country="789 East Eisenhower Parkway, Ann Arbor, MI, USA">
        <title>Comparative Genomics and Chromosome Evolution.</title>
        <authorList>
            <person name="Mudd A.B."/>
        </authorList>
    </citation>
    <scope>NUCLEOTIDE SEQUENCE</scope>
    <source>
        <strain evidence="7">HN-11 Male</strain>
        <tissue evidence="7">Kidney and liver</tissue>
    </source>
</reference>
<evidence type="ECO:0000256" key="5">
    <source>
        <dbReference type="SAM" id="MobiDB-lite"/>
    </source>
</evidence>
<feature type="compositionally biased region" description="Basic and acidic residues" evidence="5">
    <location>
        <begin position="590"/>
        <end position="626"/>
    </location>
</feature>
<feature type="compositionally biased region" description="Polar residues" evidence="5">
    <location>
        <begin position="334"/>
        <end position="377"/>
    </location>
</feature>
<dbReference type="PROSITE" id="PS00478">
    <property type="entry name" value="LIM_DOMAIN_1"/>
    <property type="match status" value="1"/>
</dbReference>
<feature type="region of interest" description="Disordered" evidence="5">
    <location>
        <begin position="50"/>
        <end position="88"/>
    </location>
</feature>
<keyword evidence="3 4" id="KW-0440">LIM domain</keyword>
<feature type="region of interest" description="Disordered" evidence="5">
    <location>
        <begin position="411"/>
        <end position="632"/>
    </location>
</feature>
<feature type="compositionally biased region" description="Polar residues" evidence="5">
    <location>
        <begin position="71"/>
        <end position="86"/>
    </location>
</feature>
<evidence type="ECO:0000313" key="7">
    <source>
        <dbReference type="EMBL" id="KAG9476967.1"/>
    </source>
</evidence>
<dbReference type="InterPro" id="IPR001781">
    <property type="entry name" value="Znf_LIM"/>
</dbReference>
<dbReference type="CDD" id="cd09444">
    <property type="entry name" value="LIM_Mical_like_1"/>
    <property type="match status" value="1"/>
</dbReference>
<feature type="non-terminal residue" evidence="7">
    <location>
        <position position="783"/>
    </location>
</feature>
<feature type="compositionally biased region" description="Polar residues" evidence="5">
    <location>
        <begin position="293"/>
        <end position="303"/>
    </location>
</feature>
<dbReference type="PANTHER" id="PTHR23167">
    <property type="entry name" value="CALPONIN HOMOLOGY DOMAIN-CONTAINING PROTEIN DDB_G0272472-RELATED"/>
    <property type="match status" value="1"/>
</dbReference>
<dbReference type="InterPro" id="IPR050540">
    <property type="entry name" value="F-actin_Monoox_Mical"/>
</dbReference>
<dbReference type="InterPro" id="IPR036872">
    <property type="entry name" value="CH_dom_sf"/>
</dbReference>
<feature type="compositionally biased region" description="Polar residues" evidence="5">
    <location>
        <begin position="312"/>
        <end position="327"/>
    </location>
</feature>